<name>A0A7U2I316_PHANO</name>
<keyword evidence="1" id="KW-0472">Membrane</keyword>
<keyword evidence="1" id="KW-0812">Transmembrane</keyword>
<gene>
    <name evidence="2" type="ORF">JI435_414230</name>
</gene>
<protein>
    <submittedName>
        <fullName evidence="2">Uncharacterized protein</fullName>
    </submittedName>
</protein>
<organism evidence="2 3">
    <name type="scientific">Phaeosphaeria nodorum (strain SN15 / ATCC MYA-4574 / FGSC 10173)</name>
    <name type="common">Glume blotch fungus</name>
    <name type="synonym">Parastagonospora nodorum</name>
    <dbReference type="NCBI Taxonomy" id="321614"/>
    <lineage>
        <taxon>Eukaryota</taxon>
        <taxon>Fungi</taxon>
        <taxon>Dikarya</taxon>
        <taxon>Ascomycota</taxon>
        <taxon>Pezizomycotina</taxon>
        <taxon>Dothideomycetes</taxon>
        <taxon>Pleosporomycetidae</taxon>
        <taxon>Pleosporales</taxon>
        <taxon>Pleosporineae</taxon>
        <taxon>Phaeosphaeriaceae</taxon>
        <taxon>Parastagonospora</taxon>
    </lineage>
</organism>
<evidence type="ECO:0000256" key="1">
    <source>
        <dbReference type="SAM" id="Phobius"/>
    </source>
</evidence>
<sequence length="58" mass="6473">MQFTFAIDRIWYPCGNAILVWVSCSAYDMLVSGLWLVLALRFKPSLSLCRVADACTVG</sequence>
<feature type="transmembrane region" description="Helical" evidence="1">
    <location>
        <begin position="18"/>
        <end position="40"/>
    </location>
</feature>
<keyword evidence="1" id="KW-1133">Transmembrane helix</keyword>
<accession>A0A7U2I316</accession>
<evidence type="ECO:0000313" key="3">
    <source>
        <dbReference type="Proteomes" id="UP000663193"/>
    </source>
</evidence>
<evidence type="ECO:0000313" key="2">
    <source>
        <dbReference type="EMBL" id="QRC99898.1"/>
    </source>
</evidence>
<dbReference type="VEuPathDB" id="FungiDB:JI435_414230"/>
<proteinExistence type="predicted"/>
<keyword evidence="3" id="KW-1185">Reference proteome</keyword>
<dbReference type="EMBL" id="CP069032">
    <property type="protein sequence ID" value="QRC99898.1"/>
    <property type="molecule type" value="Genomic_DNA"/>
</dbReference>
<dbReference type="Proteomes" id="UP000663193">
    <property type="component" value="Chromosome 10"/>
</dbReference>
<dbReference type="AlphaFoldDB" id="A0A7U2I316"/>
<reference evidence="3" key="1">
    <citation type="journal article" date="2021" name="BMC Genomics">
        <title>Chromosome-level genome assembly and manually-curated proteome of model necrotroph Parastagonospora nodorum Sn15 reveals a genome-wide trove of candidate effector homologs, and redundancy of virulence-related functions within an accessory chromosome.</title>
        <authorList>
            <person name="Bertazzoni S."/>
            <person name="Jones D.A.B."/>
            <person name="Phan H.T."/>
            <person name="Tan K.-C."/>
            <person name="Hane J.K."/>
        </authorList>
    </citation>
    <scope>NUCLEOTIDE SEQUENCE [LARGE SCALE GENOMIC DNA]</scope>
    <source>
        <strain evidence="3">SN15 / ATCC MYA-4574 / FGSC 10173)</strain>
    </source>
</reference>